<feature type="compositionally biased region" description="Basic and acidic residues" evidence="1">
    <location>
        <begin position="12"/>
        <end position="23"/>
    </location>
</feature>
<dbReference type="EMBL" id="JASDAP010000018">
    <property type="protein sequence ID" value="KAK1887854.1"/>
    <property type="molecule type" value="Genomic_DNA"/>
</dbReference>
<keyword evidence="2" id="KW-0132">Cell division</keyword>
<sequence>MGKPTKKQSQPADDKSYESDTGDRMGASQNEEHAANHAPLTLADMEKLFLSMEERIISKLSVQLSADRATIDRHDQTIQGME</sequence>
<accession>A0AAD9F3M0</accession>
<reference evidence="2" key="1">
    <citation type="submission" date="2023-04" db="EMBL/GenBank/DDBJ databases">
        <title>Chromosome-level genome of Chaenocephalus aceratus.</title>
        <authorList>
            <person name="Park H."/>
        </authorList>
    </citation>
    <scope>NUCLEOTIDE SEQUENCE</scope>
    <source>
        <strain evidence="2">DE</strain>
        <tissue evidence="2">Muscle</tissue>
    </source>
</reference>
<evidence type="ECO:0000256" key="1">
    <source>
        <dbReference type="SAM" id="MobiDB-lite"/>
    </source>
</evidence>
<gene>
    <name evidence="2" type="ORF">KUDE01_028641</name>
</gene>
<name>A0AAD9F3M0_DISEL</name>
<dbReference type="Proteomes" id="UP001228049">
    <property type="component" value="Unassembled WGS sequence"/>
</dbReference>
<keyword evidence="3" id="KW-1185">Reference proteome</keyword>
<protein>
    <submittedName>
        <fullName evidence="2">Cell division protein ZipA</fullName>
    </submittedName>
</protein>
<comment type="caution">
    <text evidence="2">The sequence shown here is derived from an EMBL/GenBank/DDBJ whole genome shotgun (WGS) entry which is preliminary data.</text>
</comment>
<dbReference type="GO" id="GO:0051301">
    <property type="term" value="P:cell division"/>
    <property type="evidence" value="ECO:0007669"/>
    <property type="project" value="UniProtKB-KW"/>
</dbReference>
<dbReference type="AlphaFoldDB" id="A0AAD9F3M0"/>
<evidence type="ECO:0000313" key="2">
    <source>
        <dbReference type="EMBL" id="KAK1887854.1"/>
    </source>
</evidence>
<keyword evidence="2" id="KW-0131">Cell cycle</keyword>
<evidence type="ECO:0000313" key="3">
    <source>
        <dbReference type="Proteomes" id="UP001228049"/>
    </source>
</evidence>
<proteinExistence type="predicted"/>
<feature type="region of interest" description="Disordered" evidence="1">
    <location>
        <begin position="1"/>
        <end position="39"/>
    </location>
</feature>
<organism evidence="2 3">
    <name type="scientific">Dissostichus eleginoides</name>
    <name type="common">Patagonian toothfish</name>
    <name type="synonym">Dissostichus amissus</name>
    <dbReference type="NCBI Taxonomy" id="100907"/>
    <lineage>
        <taxon>Eukaryota</taxon>
        <taxon>Metazoa</taxon>
        <taxon>Chordata</taxon>
        <taxon>Craniata</taxon>
        <taxon>Vertebrata</taxon>
        <taxon>Euteleostomi</taxon>
        <taxon>Actinopterygii</taxon>
        <taxon>Neopterygii</taxon>
        <taxon>Teleostei</taxon>
        <taxon>Neoteleostei</taxon>
        <taxon>Acanthomorphata</taxon>
        <taxon>Eupercaria</taxon>
        <taxon>Perciformes</taxon>
        <taxon>Notothenioidei</taxon>
        <taxon>Nototheniidae</taxon>
        <taxon>Dissostichus</taxon>
    </lineage>
</organism>